<dbReference type="GO" id="GO:0000175">
    <property type="term" value="F:3'-5'-RNA exonuclease activity"/>
    <property type="evidence" value="ECO:0007669"/>
    <property type="project" value="TreeGrafter"/>
</dbReference>
<dbReference type="STRING" id="177437.HRM2_05950"/>
<dbReference type="HOGENOM" id="CLU_030508_1_2_7"/>
<dbReference type="PANTHER" id="PTHR12121:SF36">
    <property type="entry name" value="ENDONUCLEASE_EXONUCLEASE_PHOSPHATASE DOMAIN-CONTAINING PROTEIN"/>
    <property type="match status" value="1"/>
</dbReference>
<keyword evidence="3" id="KW-1185">Reference proteome</keyword>
<dbReference type="SUPFAM" id="SSF56219">
    <property type="entry name" value="DNase I-like"/>
    <property type="match status" value="1"/>
</dbReference>
<name>C0QIR9_DESAH</name>
<evidence type="ECO:0000259" key="1">
    <source>
        <dbReference type="Pfam" id="PF03372"/>
    </source>
</evidence>
<dbReference type="RefSeq" id="WP_012662958.1">
    <property type="nucleotide sequence ID" value="NC_012108.1"/>
</dbReference>
<sequence length="253" mass="28796">MTDPGSFSVMTFNLRFGLADDGPDCWENRKKGYPLLFEHYQPDFVGFQEVNNFQADFLCRLLDGYGFIGRRDTSPELWQNNLIFYRKQWTCKAANHLFLSRTPQKESRLDGSRWPRQCTLGQFEQGDMAVVMANTHFDFAETVQALSAGLVVDFLSEFSPGSLTDLPTVITGDFNSIPGGAAHRVFLDNGFEDAFENAHAYTFHGFTGKDRGGHIDWILYRGGITPLNQKIVRERFSGHFPSDHFPVLVEFTR</sequence>
<dbReference type="AlphaFoldDB" id="C0QIR9"/>
<dbReference type="InterPro" id="IPR050410">
    <property type="entry name" value="CCR4/nocturin_mRNA_transcr"/>
</dbReference>
<evidence type="ECO:0000313" key="3">
    <source>
        <dbReference type="Proteomes" id="UP000000442"/>
    </source>
</evidence>
<dbReference type="OrthoDB" id="9793162at2"/>
<reference evidence="2 3" key="1">
    <citation type="journal article" date="2009" name="Environ. Microbiol.">
        <title>Genome sequence of Desulfobacterium autotrophicum HRM2, a marine sulfate reducer oxidizing organic carbon completely to carbon dioxide.</title>
        <authorList>
            <person name="Strittmatter A.W."/>
            <person name="Liesegang H."/>
            <person name="Rabus R."/>
            <person name="Decker I."/>
            <person name="Amann J."/>
            <person name="Andres S."/>
            <person name="Henne A."/>
            <person name="Fricke W.F."/>
            <person name="Martinez-Arias R."/>
            <person name="Bartels D."/>
            <person name="Goesmann A."/>
            <person name="Krause L."/>
            <person name="Puehler A."/>
            <person name="Klenk H.P."/>
            <person name="Richter M."/>
            <person name="Schuler M."/>
            <person name="Gloeckner F.O."/>
            <person name="Meyerdierks A."/>
            <person name="Gottschalk G."/>
            <person name="Amann R."/>
        </authorList>
    </citation>
    <scope>NUCLEOTIDE SEQUENCE [LARGE SCALE GENOMIC DNA]</scope>
    <source>
        <strain evidence="3">ATCC 43914 / DSM 3382 / HRM2</strain>
    </source>
</reference>
<dbReference type="Proteomes" id="UP000000442">
    <property type="component" value="Chromosome"/>
</dbReference>
<dbReference type="PANTHER" id="PTHR12121">
    <property type="entry name" value="CARBON CATABOLITE REPRESSOR PROTEIN 4"/>
    <property type="match status" value="1"/>
</dbReference>
<dbReference type="InterPro" id="IPR005135">
    <property type="entry name" value="Endo/exonuclease/phosphatase"/>
</dbReference>
<gene>
    <name evidence="2" type="ordered locus">HRM2_05950</name>
</gene>
<dbReference type="Pfam" id="PF03372">
    <property type="entry name" value="Exo_endo_phos"/>
    <property type="match status" value="1"/>
</dbReference>
<proteinExistence type="predicted"/>
<dbReference type="InterPro" id="IPR036691">
    <property type="entry name" value="Endo/exonu/phosph_ase_sf"/>
</dbReference>
<dbReference type="EMBL" id="CP001087">
    <property type="protein sequence ID" value="ACN13709.1"/>
    <property type="molecule type" value="Genomic_DNA"/>
</dbReference>
<accession>C0QIR9</accession>
<dbReference type="CDD" id="cd09083">
    <property type="entry name" value="EEP-1"/>
    <property type="match status" value="1"/>
</dbReference>
<dbReference type="KEGG" id="dat:HRM2_05950"/>
<dbReference type="Gene3D" id="3.60.10.10">
    <property type="entry name" value="Endonuclease/exonuclease/phosphatase"/>
    <property type="match status" value="1"/>
</dbReference>
<feature type="domain" description="Endonuclease/exonuclease/phosphatase" evidence="1">
    <location>
        <begin position="10"/>
        <end position="244"/>
    </location>
</feature>
<protein>
    <recommendedName>
        <fullName evidence="1">Endonuclease/exonuclease/phosphatase domain-containing protein</fullName>
    </recommendedName>
</protein>
<organism evidence="2 3">
    <name type="scientific">Desulforapulum autotrophicum (strain ATCC 43914 / DSM 3382 / VKM B-1955 / HRM2)</name>
    <name type="common">Desulfobacterium autotrophicum</name>
    <dbReference type="NCBI Taxonomy" id="177437"/>
    <lineage>
        <taxon>Bacteria</taxon>
        <taxon>Pseudomonadati</taxon>
        <taxon>Thermodesulfobacteriota</taxon>
        <taxon>Desulfobacteria</taxon>
        <taxon>Desulfobacterales</taxon>
        <taxon>Desulfobacteraceae</taxon>
        <taxon>Desulforapulum</taxon>
    </lineage>
</organism>
<dbReference type="eggNOG" id="COG3568">
    <property type="taxonomic scope" value="Bacteria"/>
</dbReference>
<evidence type="ECO:0000313" key="2">
    <source>
        <dbReference type="EMBL" id="ACN13709.1"/>
    </source>
</evidence>